<evidence type="ECO:0000313" key="3">
    <source>
        <dbReference type="Proteomes" id="UP001152803"/>
    </source>
</evidence>
<sequence>MSLCLDEQDEATTSKISQVLGKEEAEKAPEKETSDDTTDAVIISGRRALPSTSSVCSMQTERSNPLDHPNLTTEPRDFRRPRSLPPASSVCSMQTERSNPLDHPNLMTQPRGRSGRRALPSTSSVRSMLTERSNPLDHPNLTTQPRDFRELSCDVCPEGRCRPVKFCLTCLAYYCEAHIRDHYMSEALQMHELEDVSTGSECQCEETLKYLVSVEMEQGERQSSEADAQSLQQNNWKPEGQYGRRPAGNTFQGEACLKRSFPVAGTSKCETHGGEAEGKRKMQSVRNIRKEEKKKREELEIKIRAEEQRKREEAEIKIREEERKKRRS</sequence>
<comment type="caution">
    <text evidence="2">The sequence shown here is derived from an EMBL/GenBank/DDBJ whole genome shotgun (WGS) entry which is preliminary data.</text>
</comment>
<feature type="region of interest" description="Disordered" evidence="1">
    <location>
        <begin position="1"/>
        <end position="143"/>
    </location>
</feature>
<keyword evidence="3" id="KW-1185">Reference proteome</keyword>
<feature type="compositionally biased region" description="Basic and acidic residues" evidence="1">
    <location>
        <begin position="21"/>
        <end position="34"/>
    </location>
</feature>
<protein>
    <submittedName>
        <fullName evidence="2">Uncharacterized protein</fullName>
    </submittedName>
</protein>
<dbReference type="EMBL" id="JAFJMO010000169">
    <property type="protein sequence ID" value="KAJ8248643.1"/>
    <property type="molecule type" value="Genomic_DNA"/>
</dbReference>
<dbReference type="Proteomes" id="UP001152803">
    <property type="component" value="Unassembled WGS sequence"/>
</dbReference>
<feature type="compositionally biased region" description="Polar residues" evidence="1">
    <location>
        <begin position="225"/>
        <end position="236"/>
    </location>
</feature>
<feature type="compositionally biased region" description="Polar residues" evidence="1">
    <location>
        <begin position="50"/>
        <end position="63"/>
    </location>
</feature>
<feature type="compositionally biased region" description="Polar residues" evidence="1">
    <location>
        <begin position="120"/>
        <end position="133"/>
    </location>
</feature>
<feature type="compositionally biased region" description="Acidic residues" evidence="1">
    <location>
        <begin position="1"/>
        <end position="10"/>
    </location>
</feature>
<feature type="compositionally biased region" description="Polar residues" evidence="1">
    <location>
        <begin position="89"/>
        <end position="98"/>
    </location>
</feature>
<reference evidence="2" key="1">
    <citation type="journal article" date="2023" name="Science">
        <title>Genome structures resolve the early diversification of teleost fishes.</title>
        <authorList>
            <person name="Parey E."/>
            <person name="Louis A."/>
            <person name="Montfort J."/>
            <person name="Bouchez O."/>
            <person name="Roques C."/>
            <person name="Iampietro C."/>
            <person name="Lluch J."/>
            <person name="Castinel A."/>
            <person name="Donnadieu C."/>
            <person name="Desvignes T."/>
            <person name="Floi Bucao C."/>
            <person name="Jouanno E."/>
            <person name="Wen M."/>
            <person name="Mejri S."/>
            <person name="Dirks R."/>
            <person name="Jansen H."/>
            <person name="Henkel C."/>
            <person name="Chen W.J."/>
            <person name="Zahm M."/>
            <person name="Cabau C."/>
            <person name="Klopp C."/>
            <person name="Thompson A.W."/>
            <person name="Robinson-Rechavi M."/>
            <person name="Braasch I."/>
            <person name="Lecointre G."/>
            <person name="Bobe J."/>
            <person name="Postlethwait J.H."/>
            <person name="Berthelot C."/>
            <person name="Roest Crollius H."/>
            <person name="Guiguen Y."/>
        </authorList>
    </citation>
    <scope>NUCLEOTIDE SEQUENCE</scope>
    <source>
        <strain evidence="2">Concon-B</strain>
    </source>
</reference>
<dbReference type="Gene3D" id="4.10.830.40">
    <property type="match status" value="1"/>
</dbReference>
<feature type="region of interest" description="Disordered" evidence="1">
    <location>
        <begin position="219"/>
        <end position="248"/>
    </location>
</feature>
<feature type="region of interest" description="Disordered" evidence="1">
    <location>
        <begin position="266"/>
        <end position="328"/>
    </location>
</feature>
<accession>A0A9Q1CUB2</accession>
<evidence type="ECO:0000313" key="2">
    <source>
        <dbReference type="EMBL" id="KAJ8248643.1"/>
    </source>
</evidence>
<gene>
    <name evidence="2" type="ORF">COCON_G00234010</name>
</gene>
<feature type="compositionally biased region" description="Basic and acidic residues" evidence="1">
    <location>
        <begin position="269"/>
        <end position="280"/>
    </location>
</feature>
<name>A0A9Q1CUB2_CONCO</name>
<feature type="compositionally biased region" description="Basic and acidic residues" evidence="1">
    <location>
        <begin position="288"/>
        <end position="328"/>
    </location>
</feature>
<dbReference type="AlphaFoldDB" id="A0A9Q1CUB2"/>
<proteinExistence type="predicted"/>
<organism evidence="2 3">
    <name type="scientific">Conger conger</name>
    <name type="common">Conger eel</name>
    <name type="synonym">Muraena conger</name>
    <dbReference type="NCBI Taxonomy" id="82655"/>
    <lineage>
        <taxon>Eukaryota</taxon>
        <taxon>Metazoa</taxon>
        <taxon>Chordata</taxon>
        <taxon>Craniata</taxon>
        <taxon>Vertebrata</taxon>
        <taxon>Euteleostomi</taxon>
        <taxon>Actinopterygii</taxon>
        <taxon>Neopterygii</taxon>
        <taxon>Teleostei</taxon>
        <taxon>Anguilliformes</taxon>
        <taxon>Congridae</taxon>
        <taxon>Conger</taxon>
    </lineage>
</organism>
<evidence type="ECO:0000256" key="1">
    <source>
        <dbReference type="SAM" id="MobiDB-lite"/>
    </source>
</evidence>